<keyword evidence="2" id="KW-1185">Reference proteome</keyword>
<protein>
    <submittedName>
        <fullName evidence="1">Uncharacterized protein</fullName>
    </submittedName>
</protein>
<reference evidence="1" key="2">
    <citation type="journal article" date="2023" name="Science">
        <title>Genomic signatures of disease resistance in endangered staghorn corals.</title>
        <authorList>
            <person name="Vollmer S.V."/>
            <person name="Selwyn J.D."/>
            <person name="Despard B.A."/>
            <person name="Roesel C.L."/>
        </authorList>
    </citation>
    <scope>NUCLEOTIDE SEQUENCE</scope>
    <source>
        <strain evidence="1">K2</strain>
    </source>
</reference>
<organism evidence="1 2">
    <name type="scientific">Acropora cervicornis</name>
    <name type="common">Staghorn coral</name>
    <dbReference type="NCBI Taxonomy" id="6130"/>
    <lineage>
        <taxon>Eukaryota</taxon>
        <taxon>Metazoa</taxon>
        <taxon>Cnidaria</taxon>
        <taxon>Anthozoa</taxon>
        <taxon>Hexacorallia</taxon>
        <taxon>Scleractinia</taxon>
        <taxon>Astrocoeniina</taxon>
        <taxon>Acroporidae</taxon>
        <taxon>Acropora</taxon>
    </lineage>
</organism>
<dbReference type="AlphaFoldDB" id="A0AAD9PSP7"/>
<reference evidence="1" key="1">
    <citation type="journal article" date="2023" name="G3 (Bethesda)">
        <title>Whole genome assembly and annotation of the endangered Caribbean coral Acropora cervicornis.</title>
        <authorList>
            <person name="Selwyn J.D."/>
            <person name="Vollmer S.V."/>
        </authorList>
    </citation>
    <scope>NUCLEOTIDE SEQUENCE</scope>
    <source>
        <strain evidence="1">K2</strain>
    </source>
</reference>
<evidence type="ECO:0000313" key="2">
    <source>
        <dbReference type="Proteomes" id="UP001249851"/>
    </source>
</evidence>
<comment type="caution">
    <text evidence="1">The sequence shown here is derived from an EMBL/GenBank/DDBJ whole genome shotgun (WGS) entry which is preliminary data.</text>
</comment>
<name>A0AAD9PSP7_ACRCE</name>
<sequence>MMTPVTHYALMKMGKKGFNDLSEEDQDKVKSVPFLLDKFCIGEFAAYHELTMCSGGKDLPRSYLIKQCRDDLKKVFHITRTPVVAPGAQLDIATELESFLKKQVTMPEQLLNDMNPMNCCSLPEPRPLNLNTFSPPSTVLQCFRVASLTFRFHMTKPQNYYWRDHVLRKICDIREDAKHNKHSCEHQPLLNISHENVVLDELHLMLRITDKLTDSTVKDALEWDKKENLNKPPSQTLTSDKHLQALIKAVKSCGISFSVWEKLNGDGKGSSLCIHLRRSNKWDAPKDVVLLRKHLEHLTDN</sequence>
<dbReference type="PANTHER" id="PTHR31424:SF3">
    <property type="entry name" value="RING-TYPE DOMAIN-CONTAINING PROTEIN"/>
    <property type="match status" value="1"/>
</dbReference>
<gene>
    <name evidence="1" type="ORF">P5673_031557</name>
</gene>
<dbReference type="EMBL" id="JARQWQ010000150">
    <property type="protein sequence ID" value="KAK2548322.1"/>
    <property type="molecule type" value="Genomic_DNA"/>
</dbReference>
<dbReference type="PANTHER" id="PTHR31424">
    <property type="entry name" value="PROTEIN CBG23806"/>
    <property type="match status" value="1"/>
</dbReference>
<accession>A0AAD9PSP7</accession>
<evidence type="ECO:0000313" key="1">
    <source>
        <dbReference type="EMBL" id="KAK2548322.1"/>
    </source>
</evidence>
<proteinExistence type="predicted"/>
<dbReference type="Proteomes" id="UP001249851">
    <property type="component" value="Unassembled WGS sequence"/>
</dbReference>